<dbReference type="PRINTS" id="PR00385">
    <property type="entry name" value="P450"/>
</dbReference>
<keyword evidence="12 15" id="KW-0472">Membrane</keyword>
<protein>
    <recommendedName>
        <fullName evidence="18">Cytochrome P450</fullName>
    </recommendedName>
</protein>
<dbReference type="PRINTS" id="PR00463">
    <property type="entry name" value="EP450I"/>
</dbReference>
<keyword evidence="9 14" id="KW-0560">Oxidoreductase</keyword>
<dbReference type="InterPro" id="IPR017972">
    <property type="entry name" value="Cyt_P450_CS"/>
</dbReference>
<keyword evidence="10 13" id="KW-0408">Iron</keyword>
<keyword evidence="11 14" id="KW-0503">Monooxygenase</keyword>
<keyword evidence="8" id="KW-0492">Microsome</keyword>
<feature type="binding site" description="axial binding residue" evidence="13">
    <location>
        <position position="448"/>
    </location>
    <ligand>
        <name>heme</name>
        <dbReference type="ChEBI" id="CHEBI:30413"/>
    </ligand>
    <ligandPart>
        <name>Fe</name>
        <dbReference type="ChEBI" id="CHEBI:18248"/>
    </ligandPart>
</feature>
<dbReference type="Pfam" id="PF00067">
    <property type="entry name" value="p450"/>
    <property type="match status" value="1"/>
</dbReference>
<evidence type="ECO:0000313" key="17">
    <source>
        <dbReference type="Proteomes" id="UP001152888"/>
    </source>
</evidence>
<dbReference type="PANTHER" id="PTHR24292">
    <property type="entry name" value="CYTOCHROME P450"/>
    <property type="match status" value="1"/>
</dbReference>
<dbReference type="GO" id="GO:0005789">
    <property type="term" value="C:endoplasmic reticulum membrane"/>
    <property type="evidence" value="ECO:0007669"/>
    <property type="project" value="UniProtKB-SubCell"/>
</dbReference>
<keyword evidence="5 13" id="KW-0349">Heme</keyword>
<proteinExistence type="inferred from homology"/>
<evidence type="ECO:0000313" key="16">
    <source>
        <dbReference type="EMBL" id="CAH1994031.1"/>
    </source>
</evidence>
<accession>A0A9P0PPL1</accession>
<evidence type="ECO:0000256" key="7">
    <source>
        <dbReference type="ARBA" id="ARBA00022824"/>
    </source>
</evidence>
<dbReference type="EMBL" id="CAKOFQ010007189">
    <property type="protein sequence ID" value="CAH1994031.1"/>
    <property type="molecule type" value="Genomic_DNA"/>
</dbReference>
<comment type="subcellular location">
    <subcellularLocation>
        <location evidence="3">Endoplasmic reticulum membrane</location>
        <topology evidence="3">Peripheral membrane protein</topology>
    </subcellularLocation>
    <subcellularLocation>
        <location evidence="2">Microsome membrane</location>
        <topology evidence="2">Peripheral membrane protein</topology>
    </subcellularLocation>
</comment>
<dbReference type="OrthoDB" id="2789670at2759"/>
<dbReference type="PANTHER" id="PTHR24292:SF100">
    <property type="entry name" value="CYTOCHROME P450 6A16, ISOFORM B-RELATED"/>
    <property type="match status" value="1"/>
</dbReference>
<dbReference type="PROSITE" id="PS00086">
    <property type="entry name" value="CYTOCHROME_P450"/>
    <property type="match status" value="1"/>
</dbReference>
<reference evidence="16" key="1">
    <citation type="submission" date="2022-03" db="EMBL/GenBank/DDBJ databases">
        <authorList>
            <person name="Sayadi A."/>
        </authorList>
    </citation>
    <scope>NUCLEOTIDE SEQUENCE</scope>
</reference>
<dbReference type="CDD" id="cd11056">
    <property type="entry name" value="CYP6-like"/>
    <property type="match status" value="1"/>
</dbReference>
<evidence type="ECO:0000256" key="11">
    <source>
        <dbReference type="ARBA" id="ARBA00023033"/>
    </source>
</evidence>
<evidence type="ECO:0008006" key="18">
    <source>
        <dbReference type="Google" id="ProtNLM"/>
    </source>
</evidence>
<evidence type="ECO:0000256" key="5">
    <source>
        <dbReference type="ARBA" id="ARBA00022617"/>
    </source>
</evidence>
<evidence type="ECO:0000256" key="1">
    <source>
        <dbReference type="ARBA" id="ARBA00001971"/>
    </source>
</evidence>
<organism evidence="16 17">
    <name type="scientific">Acanthoscelides obtectus</name>
    <name type="common">Bean weevil</name>
    <name type="synonym">Bruchus obtectus</name>
    <dbReference type="NCBI Taxonomy" id="200917"/>
    <lineage>
        <taxon>Eukaryota</taxon>
        <taxon>Metazoa</taxon>
        <taxon>Ecdysozoa</taxon>
        <taxon>Arthropoda</taxon>
        <taxon>Hexapoda</taxon>
        <taxon>Insecta</taxon>
        <taxon>Pterygota</taxon>
        <taxon>Neoptera</taxon>
        <taxon>Endopterygota</taxon>
        <taxon>Coleoptera</taxon>
        <taxon>Polyphaga</taxon>
        <taxon>Cucujiformia</taxon>
        <taxon>Chrysomeloidea</taxon>
        <taxon>Chrysomelidae</taxon>
        <taxon>Bruchinae</taxon>
        <taxon>Bruchini</taxon>
        <taxon>Acanthoscelides</taxon>
    </lineage>
</organism>
<keyword evidence="15" id="KW-1133">Transmembrane helix</keyword>
<feature type="transmembrane region" description="Helical" evidence="15">
    <location>
        <begin position="6"/>
        <end position="23"/>
    </location>
</feature>
<gene>
    <name evidence="16" type="ORF">ACAOBT_LOCUS21882</name>
</gene>
<keyword evidence="17" id="KW-1185">Reference proteome</keyword>
<comment type="cofactor">
    <cofactor evidence="1 13">
        <name>heme</name>
        <dbReference type="ChEBI" id="CHEBI:30413"/>
    </cofactor>
</comment>
<dbReference type="GO" id="GO:0005506">
    <property type="term" value="F:iron ion binding"/>
    <property type="evidence" value="ECO:0007669"/>
    <property type="project" value="InterPro"/>
</dbReference>
<keyword evidence="7" id="KW-0256">Endoplasmic reticulum</keyword>
<evidence type="ECO:0000256" key="14">
    <source>
        <dbReference type="RuleBase" id="RU000461"/>
    </source>
</evidence>
<dbReference type="InterPro" id="IPR036396">
    <property type="entry name" value="Cyt_P450_sf"/>
</dbReference>
<evidence type="ECO:0000256" key="9">
    <source>
        <dbReference type="ARBA" id="ARBA00023002"/>
    </source>
</evidence>
<evidence type="ECO:0000256" key="4">
    <source>
        <dbReference type="ARBA" id="ARBA00010617"/>
    </source>
</evidence>
<evidence type="ECO:0000256" key="10">
    <source>
        <dbReference type="ARBA" id="ARBA00023004"/>
    </source>
</evidence>
<dbReference type="GO" id="GO:0020037">
    <property type="term" value="F:heme binding"/>
    <property type="evidence" value="ECO:0007669"/>
    <property type="project" value="InterPro"/>
</dbReference>
<comment type="similarity">
    <text evidence="4 14">Belongs to the cytochrome P450 family.</text>
</comment>
<evidence type="ECO:0000256" key="8">
    <source>
        <dbReference type="ARBA" id="ARBA00022848"/>
    </source>
</evidence>
<dbReference type="Proteomes" id="UP001152888">
    <property type="component" value="Unassembled WGS sequence"/>
</dbReference>
<keyword evidence="6 13" id="KW-0479">Metal-binding</keyword>
<keyword evidence="15" id="KW-0812">Transmembrane</keyword>
<evidence type="ECO:0000256" key="15">
    <source>
        <dbReference type="SAM" id="Phobius"/>
    </source>
</evidence>
<dbReference type="GO" id="GO:0016705">
    <property type="term" value="F:oxidoreductase activity, acting on paired donors, with incorporation or reduction of molecular oxygen"/>
    <property type="evidence" value="ECO:0007669"/>
    <property type="project" value="InterPro"/>
</dbReference>
<evidence type="ECO:0000256" key="6">
    <source>
        <dbReference type="ARBA" id="ARBA00022723"/>
    </source>
</evidence>
<dbReference type="SUPFAM" id="SSF48264">
    <property type="entry name" value="Cytochrome P450"/>
    <property type="match status" value="1"/>
</dbReference>
<evidence type="ECO:0000256" key="12">
    <source>
        <dbReference type="ARBA" id="ARBA00023136"/>
    </source>
</evidence>
<dbReference type="FunFam" id="1.10.630.10:FF:000042">
    <property type="entry name" value="Cytochrome P450"/>
    <property type="match status" value="1"/>
</dbReference>
<sequence>MDLIDIISLIVAFGAIVFVYFWWSYKYWERRNVPYIPPRYLRGNFESPLGRTTSQFDEVIKLYNYAKSQGWKYCGIYNITTPLLMVLDLDLLKSILTKDFSHFVDRGQYVNEKDDPLSAHLFSIGGEKWRNLRVKFTPTFTSGKMRSMFQTISDCGLALEKYLEEEVLDKKPIDIKTIAACYTTDIIGSAAFGIDCNSFKEPDSPFRTFGKKIFESDGLRRLKIVIAVAFPKLGQFLRLNVTPDDVSKFFIKMVNDTVEYRIMNNVVRKDFLQCLIDLKSQEEQTHKKDGKSLTMEEIAAQSFIFFIAGFETSSTTMTFALYELALHPEIQDKAREEIVQVLKRHAGEFSYDAVNELVYLKQIIDETLRKYPALPLVTRVCVKDYKLPGTDVMIEKGTKVIIPISGIHHDDRHYEDPEKFDPERFSEANKEKINPYAHLAFGEGPRICIGMRFGIMQTKVGLASILKNYKVRLNEKTKTPLKISIRSFIPTTDGGMWLTMEKINE</sequence>
<evidence type="ECO:0000256" key="13">
    <source>
        <dbReference type="PIRSR" id="PIRSR602401-1"/>
    </source>
</evidence>
<dbReference type="InterPro" id="IPR001128">
    <property type="entry name" value="Cyt_P450"/>
</dbReference>
<dbReference type="AlphaFoldDB" id="A0A9P0PPL1"/>
<dbReference type="GO" id="GO:0004497">
    <property type="term" value="F:monooxygenase activity"/>
    <property type="evidence" value="ECO:0007669"/>
    <property type="project" value="UniProtKB-KW"/>
</dbReference>
<comment type="caution">
    <text evidence="16">The sequence shown here is derived from an EMBL/GenBank/DDBJ whole genome shotgun (WGS) entry which is preliminary data.</text>
</comment>
<evidence type="ECO:0000256" key="3">
    <source>
        <dbReference type="ARBA" id="ARBA00004406"/>
    </source>
</evidence>
<name>A0A9P0PPL1_ACAOB</name>
<evidence type="ECO:0000256" key="2">
    <source>
        <dbReference type="ARBA" id="ARBA00004174"/>
    </source>
</evidence>
<dbReference type="InterPro" id="IPR050476">
    <property type="entry name" value="Insect_CytP450_Detox"/>
</dbReference>
<dbReference type="Gene3D" id="1.10.630.10">
    <property type="entry name" value="Cytochrome P450"/>
    <property type="match status" value="1"/>
</dbReference>
<dbReference type="InterPro" id="IPR002401">
    <property type="entry name" value="Cyt_P450_E_grp-I"/>
</dbReference>